<evidence type="ECO:0000313" key="2">
    <source>
        <dbReference type="EMBL" id="KAH1174213.1"/>
    </source>
</evidence>
<name>A0A9D3X7B4_9SAUR</name>
<feature type="region of interest" description="Disordered" evidence="1">
    <location>
        <begin position="1"/>
        <end position="49"/>
    </location>
</feature>
<proteinExistence type="predicted"/>
<dbReference type="Proteomes" id="UP000827986">
    <property type="component" value="Unassembled WGS sequence"/>
</dbReference>
<evidence type="ECO:0000256" key="1">
    <source>
        <dbReference type="SAM" id="MobiDB-lite"/>
    </source>
</evidence>
<gene>
    <name evidence="2" type="ORF">KIL84_002357</name>
</gene>
<sequence>MCRITQPGTSPTPPLLSHSRTGSLVGAGSPSSPLQPMAPRTSKLTANPCPPPLPGSWLLGPHVPHRAAECRVLAGPPQGQLGRQDQSNDELIQGEKGLRTGHSFPQESCPDSRFFSQNQILKKMVGRYFHCPANSNQPLFSHLDL</sequence>
<protein>
    <submittedName>
        <fullName evidence="2">Uncharacterized protein</fullName>
    </submittedName>
</protein>
<dbReference type="AlphaFoldDB" id="A0A9D3X7B4"/>
<evidence type="ECO:0000313" key="3">
    <source>
        <dbReference type="Proteomes" id="UP000827986"/>
    </source>
</evidence>
<organism evidence="2 3">
    <name type="scientific">Mauremys mutica</name>
    <name type="common">yellowpond turtle</name>
    <dbReference type="NCBI Taxonomy" id="74926"/>
    <lineage>
        <taxon>Eukaryota</taxon>
        <taxon>Metazoa</taxon>
        <taxon>Chordata</taxon>
        <taxon>Craniata</taxon>
        <taxon>Vertebrata</taxon>
        <taxon>Euteleostomi</taxon>
        <taxon>Archelosauria</taxon>
        <taxon>Testudinata</taxon>
        <taxon>Testudines</taxon>
        <taxon>Cryptodira</taxon>
        <taxon>Durocryptodira</taxon>
        <taxon>Testudinoidea</taxon>
        <taxon>Geoemydidae</taxon>
        <taxon>Geoemydinae</taxon>
        <taxon>Mauremys</taxon>
    </lineage>
</organism>
<reference evidence="2" key="1">
    <citation type="submission" date="2021-09" db="EMBL/GenBank/DDBJ databases">
        <title>The genome of Mauremys mutica provides insights into the evolution of semi-aquatic lifestyle.</title>
        <authorList>
            <person name="Gong S."/>
            <person name="Gao Y."/>
        </authorList>
    </citation>
    <scope>NUCLEOTIDE SEQUENCE</scope>
    <source>
        <strain evidence="2">MM-2020</strain>
        <tissue evidence="2">Muscle</tissue>
    </source>
</reference>
<comment type="caution">
    <text evidence="2">The sequence shown here is derived from an EMBL/GenBank/DDBJ whole genome shotgun (WGS) entry which is preliminary data.</text>
</comment>
<dbReference type="EMBL" id="JAHDVG010000480">
    <property type="protein sequence ID" value="KAH1174213.1"/>
    <property type="molecule type" value="Genomic_DNA"/>
</dbReference>
<accession>A0A9D3X7B4</accession>
<keyword evidence="3" id="KW-1185">Reference proteome</keyword>